<keyword evidence="6" id="KW-0508">mRNA splicing</keyword>
<dbReference type="GO" id="GO:0000974">
    <property type="term" value="C:Prp19 complex"/>
    <property type="evidence" value="ECO:0007669"/>
    <property type="project" value="InterPro"/>
</dbReference>
<evidence type="ECO:0000313" key="15">
    <source>
        <dbReference type="Proteomes" id="UP001164286"/>
    </source>
</evidence>
<feature type="region of interest" description="Disordered" evidence="11">
    <location>
        <begin position="247"/>
        <end position="287"/>
    </location>
</feature>
<dbReference type="PANTHER" id="PTHR45885:SF1">
    <property type="entry name" value="CELL DIVISION CYCLE 5-LIKE PROTEIN"/>
    <property type="match status" value="1"/>
</dbReference>
<dbReference type="Gene3D" id="1.10.10.60">
    <property type="entry name" value="Homeodomain-like"/>
    <property type="match status" value="2"/>
</dbReference>
<name>A0AA38LSM7_9TREE</name>
<dbReference type="EMBL" id="JAKWFO010000005">
    <property type="protein sequence ID" value="KAI9635892.1"/>
    <property type="molecule type" value="Genomic_DNA"/>
</dbReference>
<reference evidence="14" key="1">
    <citation type="journal article" date="2022" name="G3 (Bethesda)">
        <title>High quality genome of the basidiomycete yeast Dioszegia hungarica PDD-24b-2 isolated from cloud water.</title>
        <authorList>
            <person name="Jarrige D."/>
            <person name="Haridas S."/>
            <person name="Bleykasten-Grosshans C."/>
            <person name="Joly M."/>
            <person name="Nadalig T."/>
            <person name="Sancelme M."/>
            <person name="Vuilleumier S."/>
            <person name="Grigoriev I.V."/>
            <person name="Amato P."/>
            <person name="Bringel F."/>
        </authorList>
    </citation>
    <scope>NUCLEOTIDE SEQUENCE</scope>
    <source>
        <strain evidence="14">PDD-24b-2</strain>
    </source>
</reference>
<dbReference type="GO" id="GO:0005681">
    <property type="term" value="C:spliceosomal complex"/>
    <property type="evidence" value="ECO:0007669"/>
    <property type="project" value="UniProtKB-KW"/>
</dbReference>
<evidence type="ECO:0000256" key="11">
    <source>
        <dbReference type="SAM" id="MobiDB-lite"/>
    </source>
</evidence>
<dbReference type="InterPro" id="IPR021786">
    <property type="entry name" value="Cdc5p/Cef1_C"/>
</dbReference>
<keyword evidence="7" id="KW-0539">Nucleus</keyword>
<sequence length="827" mass="92014">MQVVRIIIKGGVWRNTEDEILKAAISKYGKNQWARISSLLVRKSPKQCKARWYEWLDPSIKKVEWSKTEDEKLLHLAKLMPTQWRTIAPIVGRTATQCLERYQKLLDDAEAQDNEELGLGGGDNPEAQAAEGVRTLRAGEIDTDPETRAARPDPVDMDDDEKEMLSEARARLANTQGKKAKRKARERQLEEAKRLAFLQKKRELKAAGINLRPKTKKKGMDYNADIPLEKRAAPGFYDVSEEAAKTFSAPVGQSLRALDGKRKQELEEEQEKSKKRKGDDGKPKGQAAQFVQAREAQIKKLKEQEQVIRRRKLNLPMPQVGERELEDIVKIGQLGESTREMVAGDADGATGRLLGDYDTVRGASMARTPRTAAAPDTILAEARNLRTMTATQTPLLGQENTPLHSGDEGTGFESATPRHDVMATPNPLATPRGMATPRSVDGGMGQTPMRTPMRDSLSINDSTPMYGATPQEEKRRMAQSRRALKAGFASLPAPENNFELAEEDEEEEEGEDVVMTVEDAAERDARLKAAREEEERKELERRSSVVKRSLPRPANVDQRRIFGELSDGETSTIIQLINFEMAALMKHDSLAHPLPGSSAPSGMFSDYDMPDDDYVDLAKKEVHAELAQTVGLPGANESQLRIAINAGIADDAFDASWAKERENLILHPILGWVESESLSPTDLTSAYSHMINASKERMIASATTAAKGEKKLAKQLGGYQAINAKVRSGILDAMNDIHATKRELETFLMLKGMEEAGAPGRLERKREEVAVLERRERDLQARYAELNDERRERVEAIEQLEEDKIVLSAQLALDDQEEDGDAGMNGE</sequence>
<dbReference type="SMART" id="SM00717">
    <property type="entry name" value="SANT"/>
    <property type="match status" value="2"/>
</dbReference>
<dbReference type="SUPFAM" id="SSF46689">
    <property type="entry name" value="Homeodomain-like"/>
    <property type="match status" value="1"/>
</dbReference>
<dbReference type="Pfam" id="PF11831">
    <property type="entry name" value="Myb_Cef"/>
    <property type="match status" value="1"/>
</dbReference>
<proteinExistence type="inferred from homology"/>
<evidence type="ECO:0000256" key="6">
    <source>
        <dbReference type="ARBA" id="ARBA00023187"/>
    </source>
</evidence>
<dbReference type="FunFam" id="1.10.10.60:FF:000021">
    <property type="entry name" value="CDC5 cell division cycle 5-like"/>
    <property type="match status" value="1"/>
</dbReference>
<dbReference type="GO" id="GO:0003677">
    <property type="term" value="F:DNA binding"/>
    <property type="evidence" value="ECO:0007669"/>
    <property type="project" value="UniProtKB-KW"/>
</dbReference>
<feature type="region of interest" description="Disordered" evidence="11">
    <location>
        <begin position="136"/>
        <end position="159"/>
    </location>
</feature>
<dbReference type="InterPro" id="IPR009057">
    <property type="entry name" value="Homeodomain-like_sf"/>
</dbReference>
<feature type="coiled-coil region" evidence="10">
    <location>
        <begin position="762"/>
        <end position="803"/>
    </location>
</feature>
<keyword evidence="10" id="KW-0175">Coiled coil</keyword>
<comment type="caution">
    <text evidence="14">The sequence shown here is derived from an EMBL/GenBank/DDBJ whole genome shotgun (WGS) entry which is preliminary data.</text>
</comment>
<evidence type="ECO:0000313" key="14">
    <source>
        <dbReference type="EMBL" id="KAI9635892.1"/>
    </source>
</evidence>
<evidence type="ECO:0000256" key="3">
    <source>
        <dbReference type="ARBA" id="ARBA00022728"/>
    </source>
</evidence>
<dbReference type="GeneID" id="77732208"/>
<dbReference type="Proteomes" id="UP001164286">
    <property type="component" value="Unassembled WGS sequence"/>
</dbReference>
<protein>
    <recommendedName>
        <fullName evidence="8">Pre-mRNA-splicing factor CEF1</fullName>
    </recommendedName>
    <alternativeName>
        <fullName evidence="9">Pre-mRNA-splicing factor cef1</fullName>
    </alternativeName>
</protein>
<dbReference type="InterPro" id="IPR047240">
    <property type="entry name" value="SANT_CDC5L_II"/>
</dbReference>
<feature type="domain" description="HTH myb-type" evidence="13">
    <location>
        <begin position="61"/>
        <end position="110"/>
    </location>
</feature>
<dbReference type="CDD" id="cd00167">
    <property type="entry name" value="SANT"/>
    <property type="match status" value="1"/>
</dbReference>
<feature type="compositionally biased region" description="Basic and acidic residues" evidence="11">
    <location>
        <begin position="137"/>
        <end position="154"/>
    </location>
</feature>
<evidence type="ECO:0000259" key="12">
    <source>
        <dbReference type="PROSITE" id="PS50090"/>
    </source>
</evidence>
<evidence type="ECO:0000256" key="10">
    <source>
        <dbReference type="SAM" id="Coils"/>
    </source>
</evidence>
<evidence type="ECO:0000256" key="5">
    <source>
        <dbReference type="ARBA" id="ARBA00023125"/>
    </source>
</evidence>
<keyword evidence="4" id="KW-0677">Repeat</keyword>
<feature type="domain" description="Myb-like" evidence="12">
    <location>
        <begin position="5"/>
        <end position="56"/>
    </location>
</feature>
<feature type="region of interest" description="Disordered" evidence="11">
    <location>
        <begin position="396"/>
        <end position="475"/>
    </location>
</feature>
<dbReference type="AlphaFoldDB" id="A0AA38LSM7"/>
<evidence type="ECO:0000256" key="1">
    <source>
        <dbReference type="ARBA" id="ARBA00010506"/>
    </source>
</evidence>
<keyword evidence="3" id="KW-0747">Spliceosome</keyword>
<feature type="domain" description="HTH myb-type" evidence="13">
    <location>
        <begin position="5"/>
        <end position="60"/>
    </location>
</feature>
<keyword evidence="2" id="KW-0507">mRNA processing</keyword>
<dbReference type="GO" id="GO:0000398">
    <property type="term" value="P:mRNA splicing, via spliceosome"/>
    <property type="evidence" value="ECO:0007669"/>
    <property type="project" value="InterPro"/>
</dbReference>
<dbReference type="PROSITE" id="PS51294">
    <property type="entry name" value="HTH_MYB"/>
    <property type="match status" value="2"/>
</dbReference>
<feature type="coiled-coil region" evidence="10">
    <location>
        <begin position="517"/>
        <end position="549"/>
    </location>
</feature>
<comment type="similarity">
    <text evidence="1">Belongs to the CEF1 family.</text>
</comment>
<dbReference type="CDD" id="cd11659">
    <property type="entry name" value="SANT_CDC5_II"/>
    <property type="match status" value="1"/>
</dbReference>
<evidence type="ECO:0000256" key="4">
    <source>
        <dbReference type="ARBA" id="ARBA00022737"/>
    </source>
</evidence>
<keyword evidence="15" id="KW-1185">Reference proteome</keyword>
<dbReference type="PANTHER" id="PTHR45885">
    <property type="entry name" value="CELL DIVISION CYCLE 5-LIKE PROTEIN"/>
    <property type="match status" value="1"/>
</dbReference>
<evidence type="ECO:0000256" key="8">
    <source>
        <dbReference type="ARBA" id="ARBA00034837"/>
    </source>
</evidence>
<organism evidence="14 15">
    <name type="scientific">Dioszegia hungarica</name>
    <dbReference type="NCBI Taxonomy" id="4972"/>
    <lineage>
        <taxon>Eukaryota</taxon>
        <taxon>Fungi</taxon>
        <taxon>Dikarya</taxon>
        <taxon>Basidiomycota</taxon>
        <taxon>Agaricomycotina</taxon>
        <taxon>Tremellomycetes</taxon>
        <taxon>Tremellales</taxon>
        <taxon>Bulleribasidiaceae</taxon>
        <taxon>Dioszegia</taxon>
    </lineage>
</organism>
<evidence type="ECO:0000259" key="13">
    <source>
        <dbReference type="PROSITE" id="PS51294"/>
    </source>
</evidence>
<evidence type="ECO:0000256" key="2">
    <source>
        <dbReference type="ARBA" id="ARBA00022664"/>
    </source>
</evidence>
<dbReference type="PROSITE" id="PS50090">
    <property type="entry name" value="MYB_LIKE"/>
    <property type="match status" value="2"/>
</dbReference>
<dbReference type="InterPro" id="IPR001005">
    <property type="entry name" value="SANT/Myb"/>
</dbReference>
<dbReference type="Pfam" id="PF13921">
    <property type="entry name" value="Myb_DNA-bind_6"/>
    <property type="match status" value="1"/>
</dbReference>
<accession>A0AA38LSM7</accession>
<dbReference type="InterPro" id="IPR017930">
    <property type="entry name" value="Myb_dom"/>
</dbReference>
<dbReference type="RefSeq" id="XP_052945669.1">
    <property type="nucleotide sequence ID" value="XM_053093003.1"/>
</dbReference>
<dbReference type="InterPro" id="IPR047242">
    <property type="entry name" value="CDC5L/Cef1"/>
</dbReference>
<keyword evidence="5" id="KW-0238">DNA-binding</keyword>
<evidence type="ECO:0000256" key="7">
    <source>
        <dbReference type="ARBA" id="ARBA00023242"/>
    </source>
</evidence>
<evidence type="ECO:0000256" key="9">
    <source>
        <dbReference type="ARBA" id="ARBA00069095"/>
    </source>
</evidence>
<feature type="domain" description="Myb-like" evidence="12">
    <location>
        <begin position="57"/>
        <end position="106"/>
    </location>
</feature>
<gene>
    <name evidence="14" type="ORF">MKK02DRAFT_44590</name>
</gene>